<evidence type="ECO:0000259" key="4">
    <source>
        <dbReference type="SMART" id="SM00479"/>
    </source>
</evidence>
<sequence length="228" mass="24899">MDSWHHHPRAAFDLETTGRDPLVARIVTASIVLVDAEGTVLEQHEWLADPGVEIPREAAAIHGVSTDRARAEGQPVGQVVHEIAAVLNRLFAAGIPVLAFNARYDFTVLASEGARHTVPVPLPFPVLDPYIIDKQADRFRRGKRTLTAMSEHYGVVLENAHTSAADVLATLQVAAILAERFPHLQRPAGVLHASQVVWAARQAASFQEYLRREDPAAVVEGRWPAIAS</sequence>
<dbReference type="RefSeq" id="WP_343881313.1">
    <property type="nucleotide sequence ID" value="NZ_BAAAIJ010000056.1"/>
</dbReference>
<dbReference type="InterPro" id="IPR036397">
    <property type="entry name" value="RNaseH_sf"/>
</dbReference>
<dbReference type="PANTHER" id="PTHR30231">
    <property type="entry name" value="DNA POLYMERASE III SUBUNIT EPSILON"/>
    <property type="match status" value="1"/>
</dbReference>
<dbReference type="NCBIfam" id="NF005927">
    <property type="entry name" value="PRK07942.1"/>
    <property type="match status" value="1"/>
</dbReference>
<dbReference type="InterPro" id="IPR013520">
    <property type="entry name" value="Ribonucl_H"/>
</dbReference>
<dbReference type="PANTHER" id="PTHR30231:SF4">
    <property type="entry name" value="PROTEIN NEN2"/>
    <property type="match status" value="1"/>
</dbReference>
<dbReference type="EMBL" id="JBHUGA010000061">
    <property type="protein sequence ID" value="MFD1847924.1"/>
    <property type="molecule type" value="Genomic_DNA"/>
</dbReference>
<protein>
    <submittedName>
        <fullName evidence="5">3'-5' exonuclease</fullName>
    </submittedName>
</protein>
<dbReference type="Pfam" id="PF00929">
    <property type="entry name" value="RNase_T"/>
    <property type="match status" value="1"/>
</dbReference>
<dbReference type="GO" id="GO:0004527">
    <property type="term" value="F:exonuclease activity"/>
    <property type="evidence" value="ECO:0007669"/>
    <property type="project" value="UniProtKB-KW"/>
</dbReference>
<name>A0ABW4QBA3_9MICC</name>
<evidence type="ECO:0000256" key="1">
    <source>
        <dbReference type="ARBA" id="ARBA00022722"/>
    </source>
</evidence>
<dbReference type="InterPro" id="IPR012337">
    <property type="entry name" value="RNaseH-like_sf"/>
</dbReference>
<dbReference type="SMART" id="SM00479">
    <property type="entry name" value="EXOIII"/>
    <property type="match status" value="1"/>
</dbReference>
<keyword evidence="6" id="KW-1185">Reference proteome</keyword>
<proteinExistence type="predicted"/>
<gene>
    <name evidence="5" type="ORF">ACFSFX_15135</name>
</gene>
<keyword evidence="2" id="KW-0378">Hydrolase</keyword>
<evidence type="ECO:0000256" key="3">
    <source>
        <dbReference type="ARBA" id="ARBA00022839"/>
    </source>
</evidence>
<keyword evidence="1" id="KW-0540">Nuclease</keyword>
<evidence type="ECO:0000256" key="2">
    <source>
        <dbReference type="ARBA" id="ARBA00022801"/>
    </source>
</evidence>
<dbReference type="Gene3D" id="3.30.420.10">
    <property type="entry name" value="Ribonuclease H-like superfamily/Ribonuclease H"/>
    <property type="match status" value="1"/>
</dbReference>
<evidence type="ECO:0000313" key="6">
    <source>
        <dbReference type="Proteomes" id="UP001597307"/>
    </source>
</evidence>
<organism evidence="5 6">
    <name type="scientific">Arthrobacter flavus</name>
    <dbReference type="NCBI Taxonomy" id="95172"/>
    <lineage>
        <taxon>Bacteria</taxon>
        <taxon>Bacillati</taxon>
        <taxon>Actinomycetota</taxon>
        <taxon>Actinomycetes</taxon>
        <taxon>Micrococcales</taxon>
        <taxon>Micrococcaceae</taxon>
        <taxon>Arthrobacter</taxon>
    </lineage>
</organism>
<dbReference type="Proteomes" id="UP001597307">
    <property type="component" value="Unassembled WGS sequence"/>
</dbReference>
<dbReference type="SUPFAM" id="SSF53098">
    <property type="entry name" value="Ribonuclease H-like"/>
    <property type="match status" value="1"/>
</dbReference>
<comment type="caution">
    <text evidence="5">The sequence shown here is derived from an EMBL/GenBank/DDBJ whole genome shotgun (WGS) entry which is preliminary data.</text>
</comment>
<dbReference type="CDD" id="cd06127">
    <property type="entry name" value="DEDDh"/>
    <property type="match status" value="1"/>
</dbReference>
<keyword evidence="3 5" id="KW-0269">Exonuclease</keyword>
<feature type="domain" description="Exonuclease" evidence="4">
    <location>
        <begin position="8"/>
        <end position="183"/>
    </location>
</feature>
<evidence type="ECO:0000313" key="5">
    <source>
        <dbReference type="EMBL" id="MFD1847924.1"/>
    </source>
</evidence>
<accession>A0ABW4QBA3</accession>
<reference evidence="6" key="1">
    <citation type="journal article" date="2019" name="Int. J. Syst. Evol. Microbiol.">
        <title>The Global Catalogue of Microorganisms (GCM) 10K type strain sequencing project: providing services to taxonomists for standard genome sequencing and annotation.</title>
        <authorList>
            <consortium name="The Broad Institute Genomics Platform"/>
            <consortium name="The Broad Institute Genome Sequencing Center for Infectious Disease"/>
            <person name="Wu L."/>
            <person name="Ma J."/>
        </authorList>
    </citation>
    <scope>NUCLEOTIDE SEQUENCE [LARGE SCALE GENOMIC DNA]</scope>
    <source>
        <strain evidence="6">JCM 11496</strain>
    </source>
</reference>